<keyword evidence="11" id="KW-1185">Reference proteome</keyword>
<dbReference type="PANTHER" id="PTHR32309">
    <property type="entry name" value="TYROSINE-PROTEIN KINASE"/>
    <property type="match status" value="1"/>
</dbReference>
<name>A0ABW0W748_9BACL</name>
<evidence type="ECO:0000313" key="11">
    <source>
        <dbReference type="Proteomes" id="UP001596047"/>
    </source>
</evidence>
<dbReference type="InterPro" id="IPR050445">
    <property type="entry name" value="Bact_polysacc_biosynth/exp"/>
</dbReference>
<dbReference type="InterPro" id="IPR003856">
    <property type="entry name" value="LPS_length_determ_N"/>
</dbReference>
<evidence type="ECO:0000256" key="3">
    <source>
        <dbReference type="ARBA" id="ARBA00022475"/>
    </source>
</evidence>
<dbReference type="PANTHER" id="PTHR32309:SF13">
    <property type="entry name" value="FERRIC ENTEROBACTIN TRANSPORT PROTEIN FEPE"/>
    <property type="match status" value="1"/>
</dbReference>
<keyword evidence="3" id="KW-1003">Cell membrane</keyword>
<evidence type="ECO:0000256" key="8">
    <source>
        <dbReference type="SAM" id="Phobius"/>
    </source>
</evidence>
<evidence type="ECO:0000259" key="9">
    <source>
        <dbReference type="Pfam" id="PF02706"/>
    </source>
</evidence>
<comment type="caution">
    <text evidence="10">The sequence shown here is derived from an EMBL/GenBank/DDBJ whole genome shotgun (WGS) entry which is preliminary data.</text>
</comment>
<comment type="subcellular location">
    <subcellularLocation>
        <location evidence="1">Cell membrane</location>
        <topology evidence="1">Multi-pass membrane protein</topology>
    </subcellularLocation>
</comment>
<dbReference type="EMBL" id="JBHSOW010000106">
    <property type="protein sequence ID" value="MFC5652899.1"/>
    <property type="molecule type" value="Genomic_DNA"/>
</dbReference>
<protein>
    <submittedName>
        <fullName evidence="10">YveK family protein</fullName>
    </submittedName>
</protein>
<feature type="transmembrane region" description="Helical" evidence="8">
    <location>
        <begin position="176"/>
        <end position="197"/>
    </location>
</feature>
<proteinExistence type="inferred from homology"/>
<sequence length="251" mass="27231">MELKHYFKILLRKLWLIVAIVLIGCIITAAKSYYFTTAIYQANAKLIVNQASLNDPNALPSVGSLQTDMMLINTYKEIIKSPAIMNKVVEQNPQLQISPMGLSASTTVVSANESQIVNLMVSSTSYEKAAEAVNAIAKVFKSEIPTIMNVNNVTILSEAVVGEAASPINMSSNMDFVVAIVLSLLIAGGLVFLLDYLDNTYKSESELIEDLGLPMLAIVTKINKGDLKSRNKPPASKNQKVGEGTYATINQ</sequence>
<evidence type="ECO:0000256" key="1">
    <source>
        <dbReference type="ARBA" id="ARBA00004651"/>
    </source>
</evidence>
<evidence type="ECO:0000256" key="7">
    <source>
        <dbReference type="SAM" id="MobiDB-lite"/>
    </source>
</evidence>
<evidence type="ECO:0000256" key="2">
    <source>
        <dbReference type="ARBA" id="ARBA00006683"/>
    </source>
</evidence>
<dbReference type="Pfam" id="PF02706">
    <property type="entry name" value="Wzz"/>
    <property type="match status" value="1"/>
</dbReference>
<evidence type="ECO:0000256" key="6">
    <source>
        <dbReference type="ARBA" id="ARBA00023136"/>
    </source>
</evidence>
<evidence type="ECO:0000256" key="5">
    <source>
        <dbReference type="ARBA" id="ARBA00022989"/>
    </source>
</evidence>
<dbReference type="Proteomes" id="UP001596047">
    <property type="component" value="Unassembled WGS sequence"/>
</dbReference>
<organism evidence="10 11">
    <name type="scientific">Paenibacillus solisilvae</name>
    <dbReference type="NCBI Taxonomy" id="2486751"/>
    <lineage>
        <taxon>Bacteria</taxon>
        <taxon>Bacillati</taxon>
        <taxon>Bacillota</taxon>
        <taxon>Bacilli</taxon>
        <taxon>Bacillales</taxon>
        <taxon>Paenibacillaceae</taxon>
        <taxon>Paenibacillus</taxon>
    </lineage>
</organism>
<evidence type="ECO:0000256" key="4">
    <source>
        <dbReference type="ARBA" id="ARBA00022692"/>
    </source>
</evidence>
<reference evidence="11" key="1">
    <citation type="journal article" date="2019" name="Int. J. Syst. Evol. Microbiol.">
        <title>The Global Catalogue of Microorganisms (GCM) 10K type strain sequencing project: providing services to taxonomists for standard genome sequencing and annotation.</title>
        <authorList>
            <consortium name="The Broad Institute Genomics Platform"/>
            <consortium name="The Broad Institute Genome Sequencing Center for Infectious Disease"/>
            <person name="Wu L."/>
            <person name="Ma J."/>
        </authorList>
    </citation>
    <scope>NUCLEOTIDE SEQUENCE [LARGE SCALE GENOMIC DNA]</scope>
    <source>
        <strain evidence="11">CGMCC 1.3240</strain>
    </source>
</reference>
<keyword evidence="5 8" id="KW-1133">Transmembrane helix</keyword>
<keyword evidence="6 8" id="KW-0472">Membrane</keyword>
<accession>A0ABW0W748</accession>
<evidence type="ECO:0000313" key="10">
    <source>
        <dbReference type="EMBL" id="MFC5652899.1"/>
    </source>
</evidence>
<keyword evidence="4 8" id="KW-0812">Transmembrane</keyword>
<dbReference type="RefSeq" id="WP_379191556.1">
    <property type="nucleotide sequence ID" value="NZ_JBHSOW010000106.1"/>
</dbReference>
<feature type="region of interest" description="Disordered" evidence="7">
    <location>
        <begin position="227"/>
        <end position="251"/>
    </location>
</feature>
<comment type="similarity">
    <text evidence="2">Belongs to the CpsC/CapA family.</text>
</comment>
<feature type="transmembrane region" description="Helical" evidence="8">
    <location>
        <begin position="14"/>
        <end position="35"/>
    </location>
</feature>
<feature type="domain" description="Polysaccharide chain length determinant N-terminal" evidence="9">
    <location>
        <begin position="2"/>
        <end position="91"/>
    </location>
</feature>
<dbReference type="PROSITE" id="PS51257">
    <property type="entry name" value="PROKAR_LIPOPROTEIN"/>
    <property type="match status" value="1"/>
</dbReference>
<gene>
    <name evidence="10" type="ORF">ACFPYJ_28100</name>
</gene>